<evidence type="ECO:0000313" key="1">
    <source>
        <dbReference type="EMBL" id="VDL66518.1"/>
    </source>
</evidence>
<dbReference type="WBParaSite" id="NBR_0000292801-mRNA-1">
    <property type="protein sequence ID" value="NBR_0000292801-mRNA-1"/>
    <property type="gene ID" value="NBR_0000292801"/>
</dbReference>
<name>A0A0N4XK76_NIPBR</name>
<organism evidence="3">
    <name type="scientific">Nippostrongylus brasiliensis</name>
    <name type="common">Rat hookworm</name>
    <dbReference type="NCBI Taxonomy" id="27835"/>
    <lineage>
        <taxon>Eukaryota</taxon>
        <taxon>Metazoa</taxon>
        <taxon>Ecdysozoa</taxon>
        <taxon>Nematoda</taxon>
        <taxon>Chromadorea</taxon>
        <taxon>Rhabditida</taxon>
        <taxon>Rhabditina</taxon>
        <taxon>Rhabditomorpha</taxon>
        <taxon>Strongyloidea</taxon>
        <taxon>Heligmosomidae</taxon>
        <taxon>Nippostrongylus</taxon>
    </lineage>
</organism>
<reference evidence="3" key="1">
    <citation type="submission" date="2017-02" db="UniProtKB">
        <authorList>
            <consortium name="WormBaseParasite"/>
        </authorList>
    </citation>
    <scope>IDENTIFICATION</scope>
</reference>
<dbReference type="AlphaFoldDB" id="A0A0N4XK76"/>
<gene>
    <name evidence="1" type="ORF">NBR_LOCUS2929</name>
</gene>
<evidence type="ECO:0000313" key="3">
    <source>
        <dbReference type="WBParaSite" id="NBR_0000292801-mRNA-1"/>
    </source>
</evidence>
<reference evidence="1 2" key="2">
    <citation type="submission" date="2018-11" db="EMBL/GenBank/DDBJ databases">
        <authorList>
            <consortium name="Pathogen Informatics"/>
        </authorList>
    </citation>
    <scope>NUCLEOTIDE SEQUENCE [LARGE SCALE GENOMIC DNA]</scope>
</reference>
<dbReference type="Proteomes" id="UP000271162">
    <property type="component" value="Unassembled WGS sequence"/>
</dbReference>
<evidence type="ECO:0000313" key="2">
    <source>
        <dbReference type="Proteomes" id="UP000271162"/>
    </source>
</evidence>
<dbReference type="EMBL" id="UYSL01003864">
    <property type="protein sequence ID" value="VDL66518.1"/>
    <property type="molecule type" value="Genomic_DNA"/>
</dbReference>
<keyword evidence="2" id="KW-1185">Reference proteome</keyword>
<sequence length="92" mass="10334">MFLASSISDFTPLSGSFLHGVTIRQNESSWRNQPKSSSKKKLDQQPIEIFVVKNDSHHTRDHGRQLALLDFFESIPISSQSLTEVHSGAHQS</sequence>
<proteinExistence type="predicted"/>
<protein>
    <submittedName>
        <fullName evidence="3">Ovule protein</fullName>
    </submittedName>
</protein>
<accession>A0A0N4XK76</accession>